<dbReference type="GO" id="GO:0019346">
    <property type="term" value="P:transsulfuration"/>
    <property type="evidence" value="ECO:0007669"/>
    <property type="project" value="InterPro"/>
</dbReference>
<dbReference type="InterPro" id="IPR015424">
    <property type="entry name" value="PyrdxlP-dep_Trfase"/>
</dbReference>
<dbReference type="GO" id="GO:0030170">
    <property type="term" value="F:pyridoxal phosphate binding"/>
    <property type="evidence" value="ECO:0007669"/>
    <property type="project" value="InterPro"/>
</dbReference>
<dbReference type="eggNOG" id="COG2873">
    <property type="taxonomic scope" value="Bacteria"/>
</dbReference>
<dbReference type="SUPFAM" id="SSF53383">
    <property type="entry name" value="PLP-dependent transferases"/>
    <property type="match status" value="1"/>
</dbReference>
<dbReference type="PROSITE" id="PS00868">
    <property type="entry name" value="CYS_MET_METAB_PP"/>
    <property type="match status" value="1"/>
</dbReference>
<dbReference type="NCBIfam" id="TIGR01326">
    <property type="entry name" value="OAH_OAS_sulfhy"/>
    <property type="match status" value="1"/>
</dbReference>
<name>K2PNZ7_9HYPH</name>
<keyword evidence="4 5" id="KW-0663">Pyridoxal phosphate</keyword>
<dbReference type="GO" id="GO:0071269">
    <property type="term" value="P:L-homocysteine biosynthetic process"/>
    <property type="evidence" value="ECO:0007669"/>
    <property type="project" value="TreeGrafter"/>
</dbReference>
<dbReference type="RefSeq" id="WP_009450132.1">
    <property type="nucleotide sequence ID" value="NZ_AMSI01000005.1"/>
</dbReference>
<keyword evidence="9" id="KW-1185">Reference proteome</keyword>
<accession>K2PNZ7</accession>
<feature type="modified residue" description="N6-(pyridoxal phosphate)lysine" evidence="5">
    <location>
        <position position="209"/>
    </location>
</feature>
<evidence type="ECO:0000256" key="4">
    <source>
        <dbReference type="ARBA" id="ARBA00022898"/>
    </source>
</evidence>
<gene>
    <name evidence="8" type="ORF">NA8A_08999</name>
</gene>
<organism evidence="8 9">
    <name type="scientific">Nitratireductor indicus C115</name>
    <dbReference type="NCBI Taxonomy" id="1231190"/>
    <lineage>
        <taxon>Bacteria</taxon>
        <taxon>Pseudomonadati</taxon>
        <taxon>Pseudomonadota</taxon>
        <taxon>Alphaproteobacteria</taxon>
        <taxon>Hyphomicrobiales</taxon>
        <taxon>Phyllobacteriaceae</taxon>
        <taxon>Nitratireductor</taxon>
    </lineage>
</organism>
<dbReference type="PANTHER" id="PTHR43797">
    <property type="entry name" value="HOMOCYSTEINE/CYSTEINE SYNTHASE"/>
    <property type="match status" value="1"/>
</dbReference>
<feature type="region of interest" description="Disordered" evidence="7">
    <location>
        <begin position="1"/>
        <end position="24"/>
    </location>
</feature>
<dbReference type="Gene3D" id="3.40.640.10">
    <property type="entry name" value="Type I PLP-dependent aspartate aminotransferase-like (Major domain)"/>
    <property type="match status" value="1"/>
</dbReference>
<dbReference type="InterPro" id="IPR015421">
    <property type="entry name" value="PyrdxlP-dep_Trfase_major"/>
</dbReference>
<evidence type="ECO:0000256" key="7">
    <source>
        <dbReference type="SAM" id="MobiDB-lite"/>
    </source>
</evidence>
<dbReference type="GO" id="GO:0004124">
    <property type="term" value="F:cysteine synthase activity"/>
    <property type="evidence" value="ECO:0007669"/>
    <property type="project" value="TreeGrafter"/>
</dbReference>
<protein>
    <submittedName>
        <fullName evidence="8">O-acetylhomoserine aminocarboxypropyltransferase</fullName>
        <ecNumber evidence="8">2.5.1.49</ecNumber>
    </submittedName>
</protein>
<dbReference type="GO" id="GO:0003961">
    <property type="term" value="F:O-acetylhomoserine aminocarboxypropyltransferase activity"/>
    <property type="evidence" value="ECO:0007669"/>
    <property type="project" value="UniProtKB-EC"/>
</dbReference>
<keyword evidence="3 8" id="KW-0808">Transferase</keyword>
<evidence type="ECO:0000256" key="5">
    <source>
        <dbReference type="PIRSR" id="PIRSR001434-2"/>
    </source>
</evidence>
<dbReference type="InterPro" id="IPR054542">
    <property type="entry name" value="Cys_met_metab_PP"/>
</dbReference>
<evidence type="ECO:0000256" key="2">
    <source>
        <dbReference type="ARBA" id="ARBA00009077"/>
    </source>
</evidence>
<dbReference type="InterPro" id="IPR006235">
    <property type="entry name" value="OAc-hSer/O-AcSer_sulfhydrylase"/>
</dbReference>
<dbReference type="AlphaFoldDB" id="K2PNZ7"/>
<evidence type="ECO:0000313" key="9">
    <source>
        <dbReference type="Proteomes" id="UP000007374"/>
    </source>
</evidence>
<dbReference type="EC" id="2.5.1.49" evidence="8"/>
<sequence>MSERTPGFNTLAVHAGAQPDPATGARATPIYQTTSYVFDDVDHAASLFGLKAFGNIYTRIMNPTQAVLEERVAALEGGTAALATASGHAAQLLTFHSIMRPGANFIAARKLYGGSINQFGHAFKNFDWHVRWADPEDLSSFESQIDENTQAIYVESLANPGGTFVDLDGIGEIARRHGLPFIVDNTMATPYLLRPIEHGADVVLHSLTKFMGGHGNSLGGVLVDGGTFDWSKSGKYPMLSEPRPEYGGMVLHETFGNFAFAIACRVLGLRDFGPTISPFNAFQILTGIETLALRMQRHCDNALKVAEWLRGQDQVSWVSYPGLPEDPNHALMQKYSPKGAGAVFTFGLKGGFDAGVKVVEGVELFSHLANIGDTKSLIIHPASTTHRQLTDEQKVAAGAGPDVIRLSVGIEDVEDVIGDLEQALAKI</sequence>
<dbReference type="FunFam" id="3.40.640.10:FF:000035">
    <property type="entry name" value="O-succinylhomoserine sulfhydrylase"/>
    <property type="match status" value="1"/>
</dbReference>
<comment type="similarity">
    <text evidence="2 6">Belongs to the trans-sulfuration enzymes family.</text>
</comment>
<dbReference type="Proteomes" id="UP000007374">
    <property type="component" value="Unassembled WGS sequence"/>
</dbReference>
<dbReference type="Gene3D" id="3.90.1150.10">
    <property type="entry name" value="Aspartate Aminotransferase, domain 1"/>
    <property type="match status" value="1"/>
</dbReference>
<dbReference type="InterPro" id="IPR015422">
    <property type="entry name" value="PyrdxlP-dep_Trfase_small"/>
</dbReference>
<dbReference type="PIRSF" id="PIRSF001434">
    <property type="entry name" value="CGS"/>
    <property type="match status" value="1"/>
</dbReference>
<dbReference type="STRING" id="721133.SAMN05216176_103177"/>
<dbReference type="NCBIfam" id="NF004650">
    <property type="entry name" value="PRK05994.1"/>
    <property type="match status" value="1"/>
</dbReference>
<evidence type="ECO:0000256" key="6">
    <source>
        <dbReference type="RuleBase" id="RU362118"/>
    </source>
</evidence>
<dbReference type="GO" id="GO:0005737">
    <property type="term" value="C:cytoplasm"/>
    <property type="evidence" value="ECO:0007669"/>
    <property type="project" value="TreeGrafter"/>
</dbReference>
<dbReference type="CDD" id="cd00614">
    <property type="entry name" value="CGS_like"/>
    <property type="match status" value="1"/>
</dbReference>
<dbReference type="InterPro" id="IPR000277">
    <property type="entry name" value="Cys/Met-Metab_PyrdxlP-dep_enz"/>
</dbReference>
<comment type="cofactor">
    <cofactor evidence="1 6">
        <name>pyridoxal 5'-phosphate</name>
        <dbReference type="ChEBI" id="CHEBI:597326"/>
    </cofactor>
</comment>
<proteinExistence type="inferred from homology"/>
<evidence type="ECO:0000256" key="3">
    <source>
        <dbReference type="ARBA" id="ARBA00022679"/>
    </source>
</evidence>
<evidence type="ECO:0000313" key="8">
    <source>
        <dbReference type="EMBL" id="EKF42792.1"/>
    </source>
</evidence>
<dbReference type="Pfam" id="PF01053">
    <property type="entry name" value="Cys_Met_Meta_PP"/>
    <property type="match status" value="1"/>
</dbReference>
<dbReference type="EMBL" id="AMSI01000005">
    <property type="protein sequence ID" value="EKF42792.1"/>
    <property type="molecule type" value="Genomic_DNA"/>
</dbReference>
<dbReference type="GO" id="GO:0006535">
    <property type="term" value="P:cysteine biosynthetic process from serine"/>
    <property type="evidence" value="ECO:0007669"/>
    <property type="project" value="TreeGrafter"/>
</dbReference>
<comment type="caution">
    <text evidence="8">The sequence shown here is derived from an EMBL/GenBank/DDBJ whole genome shotgun (WGS) entry which is preliminary data.</text>
</comment>
<dbReference type="OrthoDB" id="9805807at2"/>
<reference evidence="8 9" key="1">
    <citation type="journal article" date="2012" name="J. Bacteriol.">
        <title>Genome Sequence of Nitratireductor indicus Type Strain C115.</title>
        <authorList>
            <person name="Lai Q."/>
            <person name="Li G."/>
            <person name="Yu Z."/>
            <person name="Shao Z."/>
        </authorList>
    </citation>
    <scope>NUCLEOTIDE SEQUENCE [LARGE SCALE GENOMIC DNA]</scope>
    <source>
        <strain evidence="8 9">C115</strain>
    </source>
</reference>
<dbReference type="PATRIC" id="fig|1231190.3.peg.1882"/>
<dbReference type="PANTHER" id="PTHR43797:SF2">
    <property type="entry name" value="HOMOCYSTEINE_CYSTEINE SYNTHASE"/>
    <property type="match status" value="1"/>
</dbReference>
<evidence type="ECO:0000256" key="1">
    <source>
        <dbReference type="ARBA" id="ARBA00001933"/>
    </source>
</evidence>